<feature type="transmembrane region" description="Helical" evidence="6">
    <location>
        <begin position="170"/>
        <end position="195"/>
    </location>
</feature>
<gene>
    <name evidence="8" type="ORF">JYZ213_LOCUS42318</name>
</gene>
<reference evidence="8" key="1">
    <citation type="submission" date="2021-02" db="EMBL/GenBank/DDBJ databases">
        <authorList>
            <person name="Nowell W R."/>
        </authorList>
    </citation>
    <scope>NUCLEOTIDE SEQUENCE</scope>
</reference>
<dbReference type="Pfam" id="PF08016">
    <property type="entry name" value="PKD_channel"/>
    <property type="match status" value="1"/>
</dbReference>
<evidence type="ECO:0000259" key="7">
    <source>
        <dbReference type="Pfam" id="PF08016"/>
    </source>
</evidence>
<evidence type="ECO:0000256" key="5">
    <source>
        <dbReference type="ARBA" id="ARBA00023136"/>
    </source>
</evidence>
<accession>A0A815RQQ5</accession>
<dbReference type="EMBL" id="CAJNOG010001925">
    <property type="protein sequence ID" value="CAF1480034.1"/>
    <property type="molecule type" value="Genomic_DNA"/>
</dbReference>
<feature type="transmembrane region" description="Helical" evidence="6">
    <location>
        <begin position="72"/>
        <end position="91"/>
    </location>
</feature>
<dbReference type="PANTHER" id="PTHR10877">
    <property type="entry name" value="POLYCYSTIN FAMILY MEMBER"/>
    <property type="match status" value="1"/>
</dbReference>
<evidence type="ECO:0000256" key="4">
    <source>
        <dbReference type="ARBA" id="ARBA00022989"/>
    </source>
</evidence>
<keyword evidence="4 6" id="KW-1133">Transmembrane helix</keyword>
<feature type="transmembrane region" description="Helical" evidence="6">
    <location>
        <begin position="20"/>
        <end position="40"/>
    </location>
</feature>
<evidence type="ECO:0000313" key="9">
    <source>
        <dbReference type="Proteomes" id="UP000663845"/>
    </source>
</evidence>
<protein>
    <recommendedName>
        <fullName evidence="7">Polycystin cation channel PKD1/PKD2 domain-containing protein</fullName>
    </recommendedName>
</protein>
<feature type="transmembrane region" description="Helical" evidence="6">
    <location>
        <begin position="112"/>
        <end position="134"/>
    </location>
</feature>
<dbReference type="Proteomes" id="UP000663845">
    <property type="component" value="Unassembled WGS sequence"/>
</dbReference>
<dbReference type="AlphaFoldDB" id="A0A815RQQ5"/>
<dbReference type="PANTHER" id="PTHR10877:SF150">
    <property type="entry name" value="REJ DOMAIN-CONTAINING PROTEIN"/>
    <property type="match status" value="1"/>
</dbReference>
<feature type="domain" description="Polycystin cation channel PKD1/PKD2" evidence="7">
    <location>
        <begin position="13"/>
        <end position="200"/>
    </location>
</feature>
<evidence type="ECO:0000256" key="2">
    <source>
        <dbReference type="ARBA" id="ARBA00007200"/>
    </source>
</evidence>
<dbReference type="GO" id="GO:0005262">
    <property type="term" value="F:calcium channel activity"/>
    <property type="evidence" value="ECO:0007669"/>
    <property type="project" value="TreeGrafter"/>
</dbReference>
<evidence type="ECO:0000256" key="3">
    <source>
        <dbReference type="ARBA" id="ARBA00022692"/>
    </source>
</evidence>
<dbReference type="InterPro" id="IPR051223">
    <property type="entry name" value="Polycystin"/>
</dbReference>
<comment type="similarity">
    <text evidence="2">Belongs to the polycystin family.</text>
</comment>
<dbReference type="GO" id="GO:0016020">
    <property type="term" value="C:membrane"/>
    <property type="evidence" value="ECO:0007669"/>
    <property type="project" value="UniProtKB-SubCell"/>
</dbReference>
<dbReference type="GO" id="GO:0050982">
    <property type="term" value="P:detection of mechanical stimulus"/>
    <property type="evidence" value="ECO:0007669"/>
    <property type="project" value="TreeGrafter"/>
</dbReference>
<keyword evidence="3 6" id="KW-0812">Transmembrane</keyword>
<evidence type="ECO:0000256" key="6">
    <source>
        <dbReference type="SAM" id="Phobius"/>
    </source>
</evidence>
<dbReference type="Gene3D" id="1.10.287.70">
    <property type="match status" value="1"/>
</dbReference>
<comment type="subcellular location">
    <subcellularLocation>
        <location evidence="1">Membrane</location>
        <topology evidence="1">Multi-pass membrane protein</topology>
    </subcellularLocation>
</comment>
<proteinExistence type="inferred from homology"/>
<dbReference type="PRINTS" id="PR01433">
    <property type="entry name" value="POLYCYSTIN2"/>
</dbReference>
<dbReference type="InterPro" id="IPR003915">
    <property type="entry name" value="PKD_2"/>
</dbReference>
<comment type="caution">
    <text evidence="8">The sequence shown here is derived from an EMBL/GenBank/DDBJ whole genome shotgun (WGS) entry which is preliminary data.</text>
</comment>
<organism evidence="8 9">
    <name type="scientific">Adineta steineri</name>
    <dbReference type="NCBI Taxonomy" id="433720"/>
    <lineage>
        <taxon>Eukaryota</taxon>
        <taxon>Metazoa</taxon>
        <taxon>Spiralia</taxon>
        <taxon>Gnathifera</taxon>
        <taxon>Rotifera</taxon>
        <taxon>Eurotatoria</taxon>
        <taxon>Bdelloidea</taxon>
        <taxon>Adinetida</taxon>
        <taxon>Adinetidae</taxon>
        <taxon>Adineta</taxon>
    </lineage>
</organism>
<evidence type="ECO:0000313" key="8">
    <source>
        <dbReference type="EMBL" id="CAF1480034.1"/>
    </source>
</evidence>
<name>A0A815RQQ5_9BILA</name>
<sequence length="286" mass="34344">MWIEIRSVLKLKWKYFQQFWSYIEIGIICCSWINIGIYIWRYNECKRIGKLFNETNGYVYINLQLTSYINDILIFLLSFCCFFGTIKLLKLCRFNQRLCLFIQTLQYAGKELLSFSMMFSIVFISFVSLFYLLFISELDSCSSLFKTARMLFEMTLMQFNAHQFNQASTFLGPFCFSIFIILVVFICMSMFIAIINDNFRRAKENVRHNNNEDIISFMIKKFQYWTGMKKVTEEEILEERNIQMRSEYYDPIESFPDKIDQLLNALNQIYITQTMEKPTRIKETTF</sequence>
<dbReference type="GO" id="GO:0005509">
    <property type="term" value="F:calcium ion binding"/>
    <property type="evidence" value="ECO:0007669"/>
    <property type="project" value="InterPro"/>
</dbReference>
<dbReference type="InterPro" id="IPR013122">
    <property type="entry name" value="PKD1_2_channel"/>
</dbReference>
<keyword evidence="5 6" id="KW-0472">Membrane</keyword>
<evidence type="ECO:0000256" key="1">
    <source>
        <dbReference type="ARBA" id="ARBA00004141"/>
    </source>
</evidence>